<name>A0ABQ4ANX2_9ACTN</name>
<dbReference type="EMBL" id="BOMP01000096">
    <property type="protein sequence ID" value="GIE42717.1"/>
    <property type="molecule type" value="Genomic_DNA"/>
</dbReference>
<proteinExistence type="predicted"/>
<accession>A0ABQ4ANX2</accession>
<protein>
    <submittedName>
        <fullName evidence="2">Uncharacterized protein</fullName>
    </submittedName>
</protein>
<dbReference type="Proteomes" id="UP000631312">
    <property type="component" value="Unassembled WGS sequence"/>
</dbReference>
<sequence>MLRVGHAGHGQVHDGFGAEIGDGLGGRARVGPDPLHTVEQAEKARRRVMRIQTDDTVDLRICGEASGHPSAEITADSGDHDNAGW</sequence>
<evidence type="ECO:0000256" key="1">
    <source>
        <dbReference type="SAM" id="MobiDB-lite"/>
    </source>
</evidence>
<evidence type="ECO:0000313" key="2">
    <source>
        <dbReference type="EMBL" id="GIE42717.1"/>
    </source>
</evidence>
<comment type="caution">
    <text evidence="2">The sequence shown here is derived from an EMBL/GenBank/DDBJ whole genome shotgun (WGS) entry which is preliminary data.</text>
</comment>
<organism evidence="2 3">
    <name type="scientific">Actinoplanes lobatus</name>
    <dbReference type="NCBI Taxonomy" id="113568"/>
    <lineage>
        <taxon>Bacteria</taxon>
        <taxon>Bacillati</taxon>
        <taxon>Actinomycetota</taxon>
        <taxon>Actinomycetes</taxon>
        <taxon>Micromonosporales</taxon>
        <taxon>Micromonosporaceae</taxon>
        <taxon>Actinoplanes</taxon>
    </lineage>
</organism>
<gene>
    <name evidence="2" type="ORF">Alo02nite_56150</name>
</gene>
<evidence type="ECO:0000313" key="3">
    <source>
        <dbReference type="Proteomes" id="UP000631312"/>
    </source>
</evidence>
<reference evidence="2 3" key="1">
    <citation type="submission" date="2021-01" db="EMBL/GenBank/DDBJ databases">
        <title>Whole genome shotgun sequence of Actinoplanes lobatus NBRC 12513.</title>
        <authorList>
            <person name="Komaki H."/>
            <person name="Tamura T."/>
        </authorList>
    </citation>
    <scope>NUCLEOTIDE SEQUENCE [LARGE SCALE GENOMIC DNA]</scope>
    <source>
        <strain evidence="2 3">NBRC 12513</strain>
    </source>
</reference>
<feature type="compositionally biased region" description="Gly residues" evidence="1">
    <location>
        <begin position="18"/>
        <end position="28"/>
    </location>
</feature>
<feature type="region of interest" description="Disordered" evidence="1">
    <location>
        <begin position="64"/>
        <end position="85"/>
    </location>
</feature>
<keyword evidence="3" id="KW-1185">Reference proteome</keyword>
<feature type="region of interest" description="Disordered" evidence="1">
    <location>
        <begin position="1"/>
        <end position="35"/>
    </location>
</feature>